<dbReference type="InterPro" id="IPR013751">
    <property type="entry name" value="ACP_syn_III_N"/>
</dbReference>
<sequence>MGTVIIGIGRRLPEQVITNPEIERSSGYDRARYAGVSLDEWSRSQHGGRTRRVARPPESTSSLAAGAARAALDDAAVSADDIDVIVLSTFTGGRVPPAASHVQGDLGCSAKFLQLDSACTGFVDAMLVADGLLRCQGYQRALVVAADVSSPLFAPDDWVSRTVFGDGAGAVVVEHHRDDGVGIIAHSAGSDGHLSHYVTFREPGGGHPPNRGRRHLRLRYARIGPWAVDRMVHATRTVLDRAGATLSDVSLIVPHQTSDEVLTRYGDVLGYPRDRVVSTYAELGNTAAASIPITLVAARRQRALRPGQLILMPAVGAGMAWGALAYRSAPPARGELTASDVTCSQRDS</sequence>
<dbReference type="GO" id="GO:0044550">
    <property type="term" value="P:secondary metabolite biosynthetic process"/>
    <property type="evidence" value="ECO:0007669"/>
    <property type="project" value="TreeGrafter"/>
</dbReference>
<dbReference type="InterPro" id="IPR016039">
    <property type="entry name" value="Thiolase-like"/>
</dbReference>
<dbReference type="GO" id="GO:0006633">
    <property type="term" value="P:fatty acid biosynthetic process"/>
    <property type="evidence" value="ECO:0007669"/>
    <property type="project" value="InterPro"/>
</dbReference>
<protein>
    <submittedName>
        <fullName evidence="5">3-oxoacyl-[acyl-carrier-protein] synthase-3</fullName>
    </submittedName>
</protein>
<organism evidence="5 6">
    <name type="scientific">Amycolatopsis rubida</name>
    <dbReference type="NCBI Taxonomy" id="112413"/>
    <lineage>
        <taxon>Bacteria</taxon>
        <taxon>Bacillati</taxon>
        <taxon>Actinomycetota</taxon>
        <taxon>Actinomycetes</taxon>
        <taxon>Pseudonocardiales</taxon>
        <taxon>Pseudonocardiaceae</taxon>
        <taxon>Amycolatopsis</taxon>
    </lineage>
</organism>
<proteinExistence type="predicted"/>
<gene>
    <name evidence="5" type="ORF">SAMN05421854_1198</name>
</gene>
<dbReference type="PANTHER" id="PTHR34069:SF2">
    <property type="entry name" value="BETA-KETOACYL-[ACYL-CARRIER-PROTEIN] SYNTHASE III"/>
    <property type="match status" value="1"/>
</dbReference>
<evidence type="ECO:0000259" key="3">
    <source>
        <dbReference type="Pfam" id="PF08541"/>
    </source>
</evidence>
<feature type="domain" description="Beta-ketoacyl-[acyl-carrier-protein] synthase III C-terminal" evidence="3">
    <location>
        <begin position="239"/>
        <end position="327"/>
    </location>
</feature>
<reference evidence="5 6" key="1">
    <citation type="submission" date="2016-10" db="EMBL/GenBank/DDBJ databases">
        <authorList>
            <person name="de Groot N.N."/>
        </authorList>
    </citation>
    <scope>NUCLEOTIDE SEQUENCE [LARGE SCALE GENOMIC DNA]</scope>
    <source>
        <strain evidence="5 6">DSM 44637</strain>
    </source>
</reference>
<dbReference type="STRING" id="112413.SAMN05421854_1198"/>
<evidence type="ECO:0000256" key="2">
    <source>
        <dbReference type="ARBA" id="ARBA00023315"/>
    </source>
</evidence>
<dbReference type="Pfam" id="PF08545">
    <property type="entry name" value="ACP_syn_III"/>
    <property type="match status" value="1"/>
</dbReference>
<evidence type="ECO:0000313" key="5">
    <source>
        <dbReference type="EMBL" id="SFQ68026.1"/>
    </source>
</evidence>
<name>A0A1I6AH28_9PSEU</name>
<dbReference type="Gene3D" id="3.40.47.10">
    <property type="match status" value="1"/>
</dbReference>
<evidence type="ECO:0000313" key="6">
    <source>
        <dbReference type="Proteomes" id="UP000199137"/>
    </source>
</evidence>
<dbReference type="Pfam" id="PF08541">
    <property type="entry name" value="ACP_syn_III_C"/>
    <property type="match status" value="1"/>
</dbReference>
<feature type="domain" description="Beta-ketoacyl-[acyl-carrier-protein] synthase III N-terminal" evidence="4">
    <location>
        <begin position="115"/>
        <end position="192"/>
    </location>
</feature>
<keyword evidence="1" id="KW-0808">Transferase</keyword>
<dbReference type="InterPro" id="IPR013747">
    <property type="entry name" value="ACP_syn_III_C"/>
</dbReference>
<dbReference type="EMBL" id="FOWC01000019">
    <property type="protein sequence ID" value="SFQ68026.1"/>
    <property type="molecule type" value="Genomic_DNA"/>
</dbReference>
<dbReference type="Proteomes" id="UP000199137">
    <property type="component" value="Unassembled WGS sequence"/>
</dbReference>
<accession>A0A1I6AH28</accession>
<dbReference type="GO" id="GO:0004315">
    <property type="term" value="F:3-oxoacyl-[acyl-carrier-protein] synthase activity"/>
    <property type="evidence" value="ECO:0007669"/>
    <property type="project" value="InterPro"/>
</dbReference>
<evidence type="ECO:0000256" key="1">
    <source>
        <dbReference type="ARBA" id="ARBA00022679"/>
    </source>
</evidence>
<keyword evidence="2" id="KW-0012">Acyltransferase</keyword>
<dbReference type="PANTHER" id="PTHR34069">
    <property type="entry name" value="3-OXOACYL-[ACYL-CARRIER-PROTEIN] SYNTHASE 3"/>
    <property type="match status" value="1"/>
</dbReference>
<dbReference type="RefSeq" id="WP_093576766.1">
    <property type="nucleotide sequence ID" value="NZ_FOWC01000019.1"/>
</dbReference>
<evidence type="ECO:0000259" key="4">
    <source>
        <dbReference type="Pfam" id="PF08545"/>
    </source>
</evidence>
<dbReference type="CDD" id="cd00830">
    <property type="entry name" value="KAS_III"/>
    <property type="match status" value="1"/>
</dbReference>
<dbReference type="AlphaFoldDB" id="A0A1I6AH28"/>
<dbReference type="OrthoDB" id="9815506at2"/>
<dbReference type="SUPFAM" id="SSF53901">
    <property type="entry name" value="Thiolase-like"/>
    <property type="match status" value="1"/>
</dbReference>